<dbReference type="GO" id="GO:0008270">
    <property type="term" value="F:zinc ion binding"/>
    <property type="evidence" value="ECO:0007669"/>
    <property type="project" value="UniProtKB-KW"/>
</dbReference>
<dbReference type="AlphaFoldDB" id="A0AA39HZJ6"/>
<reference evidence="4" key="1">
    <citation type="submission" date="2023-06" db="EMBL/GenBank/DDBJ databases">
        <title>Genomic analysis of the entomopathogenic nematode Steinernema hermaphroditum.</title>
        <authorList>
            <person name="Schwarz E.M."/>
            <person name="Heppert J.K."/>
            <person name="Baniya A."/>
            <person name="Schwartz H.T."/>
            <person name="Tan C.-H."/>
            <person name="Antoshechkin I."/>
            <person name="Sternberg P.W."/>
            <person name="Goodrich-Blair H."/>
            <person name="Dillman A.R."/>
        </authorList>
    </citation>
    <scope>NUCLEOTIDE SEQUENCE</scope>
    <source>
        <strain evidence="4">PS9179</strain>
        <tissue evidence="4">Whole animal</tissue>
    </source>
</reference>
<protein>
    <recommendedName>
        <fullName evidence="3">C2H2-type domain-containing protein</fullName>
    </recommendedName>
</protein>
<comment type="caution">
    <text evidence="4">The sequence shown here is derived from an EMBL/GenBank/DDBJ whole genome shotgun (WGS) entry which is preliminary data.</text>
</comment>
<name>A0AA39HZJ6_9BILA</name>
<dbReference type="Proteomes" id="UP001175271">
    <property type="component" value="Unassembled WGS sequence"/>
</dbReference>
<evidence type="ECO:0000313" key="5">
    <source>
        <dbReference type="Proteomes" id="UP001175271"/>
    </source>
</evidence>
<sequence>MTDSGSGTDSDDDVIFRRERKLFKKNRILKKELASWKAKCKEICSSSKCLRKELASWKEKCKEAETFSSLPENDNHLLKRIPYLRDYKQLELENSTLRRALEKSTINVNTPSNAAHFNDFNHPEQPSTSSNSSSSSKRSIVDASQSSSQKIIVLRTRRKAATAASEAMASRSSDVKSERNSPDEVPESYQQAVDQNNTLDDDAIESQGSSPRVSECFPTPSVSGGQLLERFNSIITRKRPKRSPEKEEVYECNECHKQFKLAGSRPSILKYHVGKHEDYRILCPKVGCDKMLLNRSLKCHMRDVHKVSMAQLTTSEKGYVSEQSDIFHTQMNDLITKYFPDYRDPRIQSSKRWKGIPRDVFDIDDDDERSMAEQANGQRELTAEERRSELNAERIRTYTANVPAEYREEIRAILREQVERTNYDFVGSQRRLEILLQSIDRMRQRMERLLNQLSRRYPEHRLRFSGEN</sequence>
<feature type="compositionally biased region" description="Low complexity" evidence="2">
    <location>
        <begin position="163"/>
        <end position="172"/>
    </location>
</feature>
<organism evidence="4 5">
    <name type="scientific">Steinernema hermaphroditum</name>
    <dbReference type="NCBI Taxonomy" id="289476"/>
    <lineage>
        <taxon>Eukaryota</taxon>
        <taxon>Metazoa</taxon>
        <taxon>Ecdysozoa</taxon>
        <taxon>Nematoda</taxon>
        <taxon>Chromadorea</taxon>
        <taxon>Rhabditida</taxon>
        <taxon>Tylenchina</taxon>
        <taxon>Panagrolaimomorpha</taxon>
        <taxon>Strongyloidoidea</taxon>
        <taxon>Steinernematidae</taxon>
        <taxon>Steinernema</taxon>
    </lineage>
</organism>
<evidence type="ECO:0000259" key="3">
    <source>
        <dbReference type="PROSITE" id="PS50157"/>
    </source>
</evidence>
<feature type="domain" description="C2H2-type" evidence="3">
    <location>
        <begin position="250"/>
        <end position="277"/>
    </location>
</feature>
<dbReference type="InterPro" id="IPR013087">
    <property type="entry name" value="Znf_C2H2_type"/>
</dbReference>
<keyword evidence="5" id="KW-1185">Reference proteome</keyword>
<keyword evidence="1" id="KW-0479">Metal-binding</keyword>
<evidence type="ECO:0000256" key="2">
    <source>
        <dbReference type="SAM" id="MobiDB-lite"/>
    </source>
</evidence>
<feature type="region of interest" description="Disordered" evidence="2">
    <location>
        <begin position="365"/>
        <end position="387"/>
    </location>
</feature>
<feature type="region of interest" description="Disordered" evidence="2">
    <location>
        <begin position="110"/>
        <end position="143"/>
    </location>
</feature>
<feature type="compositionally biased region" description="Basic and acidic residues" evidence="2">
    <location>
        <begin position="173"/>
        <end position="182"/>
    </location>
</feature>
<keyword evidence="1" id="KW-0863">Zinc-finger</keyword>
<proteinExistence type="predicted"/>
<accession>A0AA39HZJ6</accession>
<feature type="region of interest" description="Disordered" evidence="2">
    <location>
        <begin position="163"/>
        <end position="190"/>
    </location>
</feature>
<evidence type="ECO:0000313" key="4">
    <source>
        <dbReference type="EMBL" id="KAK0413679.1"/>
    </source>
</evidence>
<evidence type="ECO:0000256" key="1">
    <source>
        <dbReference type="PROSITE-ProRule" id="PRU00042"/>
    </source>
</evidence>
<gene>
    <name evidence="4" type="ORF">QR680_006940</name>
</gene>
<dbReference type="PROSITE" id="PS50157">
    <property type="entry name" value="ZINC_FINGER_C2H2_2"/>
    <property type="match status" value="1"/>
</dbReference>
<dbReference type="EMBL" id="JAUCMV010000003">
    <property type="protein sequence ID" value="KAK0413679.1"/>
    <property type="molecule type" value="Genomic_DNA"/>
</dbReference>
<feature type="compositionally biased region" description="Low complexity" evidence="2">
    <location>
        <begin position="124"/>
        <end position="143"/>
    </location>
</feature>
<keyword evidence="1" id="KW-0862">Zinc</keyword>